<dbReference type="PROSITE" id="PS50932">
    <property type="entry name" value="HTH_LACI_2"/>
    <property type="match status" value="1"/>
</dbReference>
<dbReference type="GO" id="GO:0000976">
    <property type="term" value="F:transcription cis-regulatory region binding"/>
    <property type="evidence" value="ECO:0007669"/>
    <property type="project" value="TreeGrafter"/>
</dbReference>
<dbReference type="CDD" id="cd06267">
    <property type="entry name" value="PBP1_LacI_sugar_binding-like"/>
    <property type="match status" value="1"/>
</dbReference>
<dbReference type="EMBL" id="FNVU01000022">
    <property type="protein sequence ID" value="SEG90762.1"/>
    <property type="molecule type" value="Genomic_DNA"/>
</dbReference>
<dbReference type="Gene3D" id="3.40.50.2300">
    <property type="match status" value="2"/>
</dbReference>
<organism evidence="5 6">
    <name type="scientific">Actinacidiphila yanglinensis</name>
    <dbReference type="NCBI Taxonomy" id="310779"/>
    <lineage>
        <taxon>Bacteria</taxon>
        <taxon>Bacillati</taxon>
        <taxon>Actinomycetota</taxon>
        <taxon>Actinomycetes</taxon>
        <taxon>Kitasatosporales</taxon>
        <taxon>Streptomycetaceae</taxon>
        <taxon>Actinacidiphila</taxon>
    </lineage>
</organism>
<dbReference type="PRINTS" id="PR00036">
    <property type="entry name" value="HTHLACI"/>
</dbReference>
<dbReference type="OrthoDB" id="3226810at2"/>
<evidence type="ECO:0000313" key="6">
    <source>
        <dbReference type="Proteomes" id="UP000236754"/>
    </source>
</evidence>
<dbReference type="CDD" id="cd01392">
    <property type="entry name" value="HTH_LacI"/>
    <property type="match status" value="1"/>
</dbReference>
<feature type="domain" description="HTH lacI-type" evidence="4">
    <location>
        <begin position="17"/>
        <end position="71"/>
    </location>
</feature>
<dbReference type="InterPro" id="IPR000843">
    <property type="entry name" value="HTH_LacI"/>
</dbReference>
<evidence type="ECO:0000256" key="1">
    <source>
        <dbReference type="ARBA" id="ARBA00023015"/>
    </source>
</evidence>
<dbReference type="SUPFAM" id="SSF47413">
    <property type="entry name" value="lambda repressor-like DNA-binding domains"/>
    <property type="match status" value="1"/>
</dbReference>
<dbReference type="SMART" id="SM00354">
    <property type="entry name" value="HTH_LACI"/>
    <property type="match status" value="1"/>
</dbReference>
<dbReference type="RefSeq" id="WP_103889993.1">
    <property type="nucleotide sequence ID" value="NZ_FNVU01000022.1"/>
</dbReference>
<dbReference type="Pfam" id="PF00356">
    <property type="entry name" value="LacI"/>
    <property type="match status" value="1"/>
</dbReference>
<keyword evidence="3" id="KW-0804">Transcription</keyword>
<dbReference type="PANTHER" id="PTHR30146:SF153">
    <property type="entry name" value="LACTOSE OPERON REPRESSOR"/>
    <property type="match status" value="1"/>
</dbReference>
<keyword evidence="1" id="KW-0805">Transcription regulation</keyword>
<keyword evidence="2" id="KW-0238">DNA-binding</keyword>
<evidence type="ECO:0000259" key="4">
    <source>
        <dbReference type="PROSITE" id="PS50932"/>
    </source>
</evidence>
<keyword evidence="6" id="KW-1185">Reference proteome</keyword>
<reference evidence="5 6" key="1">
    <citation type="submission" date="2016-10" db="EMBL/GenBank/DDBJ databases">
        <authorList>
            <person name="de Groot N.N."/>
        </authorList>
    </citation>
    <scope>NUCLEOTIDE SEQUENCE [LARGE SCALE GENOMIC DNA]</scope>
    <source>
        <strain evidence="5 6">CGMCC 4.2023</strain>
    </source>
</reference>
<evidence type="ECO:0000313" key="5">
    <source>
        <dbReference type="EMBL" id="SEG90762.1"/>
    </source>
</evidence>
<dbReference type="AlphaFoldDB" id="A0A1H6DZK6"/>
<dbReference type="PANTHER" id="PTHR30146">
    <property type="entry name" value="LACI-RELATED TRANSCRIPTIONAL REPRESSOR"/>
    <property type="match status" value="1"/>
</dbReference>
<dbReference type="Proteomes" id="UP000236754">
    <property type="component" value="Unassembled WGS sequence"/>
</dbReference>
<gene>
    <name evidence="5" type="ORF">SAMN05216223_12278</name>
</gene>
<protein>
    <submittedName>
        <fullName evidence="5">Transcriptional regulator, LacI family</fullName>
    </submittedName>
</protein>
<name>A0A1H6DZK6_9ACTN</name>
<dbReference type="InterPro" id="IPR046335">
    <property type="entry name" value="LacI/GalR-like_sensor"/>
</dbReference>
<proteinExistence type="predicted"/>
<dbReference type="SUPFAM" id="SSF53822">
    <property type="entry name" value="Periplasmic binding protein-like I"/>
    <property type="match status" value="1"/>
</dbReference>
<dbReference type="PROSITE" id="PS00356">
    <property type="entry name" value="HTH_LACI_1"/>
    <property type="match status" value="1"/>
</dbReference>
<evidence type="ECO:0000256" key="2">
    <source>
        <dbReference type="ARBA" id="ARBA00023125"/>
    </source>
</evidence>
<accession>A0A1H6DZK6</accession>
<dbReference type="InterPro" id="IPR010982">
    <property type="entry name" value="Lambda_DNA-bd_dom_sf"/>
</dbReference>
<sequence>MARSGVTRGGAGGVQKATVSDVARRAGVSAATVSRVLSGNHPVAPATRTKVMRAIRDLDYVVNAHARALAGSHTKTVAIILSDVTAPFFNTIAGGIQRQATLEGRLCLICASDGDPEREIAIVSMLREQSTDAVFLVGGVTDTPEYRRRMARLAHALNDAGSRLVLCGRPSPGDDLPVTVVEYDNEGGAFSAASHLLSAGHERIVFVGGWEGNTATEARITGLRRAMASYGLDLDPAAVVPGRMDRAFGYRTTRRLLAEGPEFTAVLACDDPVAAGVVAALREAGRDVPGDVSVIGYDDLSPAQDVHPALTTVHIPLTELGRTAVRLALHRDDPDCGDQHVVLGTHVVVRQSVAPRRRPAFS</sequence>
<dbReference type="Gene3D" id="1.10.260.40">
    <property type="entry name" value="lambda repressor-like DNA-binding domains"/>
    <property type="match status" value="1"/>
</dbReference>
<dbReference type="GO" id="GO:0003700">
    <property type="term" value="F:DNA-binding transcription factor activity"/>
    <property type="evidence" value="ECO:0007669"/>
    <property type="project" value="TreeGrafter"/>
</dbReference>
<dbReference type="Pfam" id="PF13377">
    <property type="entry name" value="Peripla_BP_3"/>
    <property type="match status" value="1"/>
</dbReference>
<evidence type="ECO:0000256" key="3">
    <source>
        <dbReference type="ARBA" id="ARBA00023163"/>
    </source>
</evidence>
<dbReference type="InterPro" id="IPR028082">
    <property type="entry name" value="Peripla_BP_I"/>
</dbReference>